<dbReference type="KEGG" id="rte:GSU10_03285"/>
<dbReference type="EMBL" id="CP047186">
    <property type="protein sequence ID" value="QHC54766.1"/>
    <property type="molecule type" value="Genomic_DNA"/>
</dbReference>
<feature type="region of interest" description="Disordered" evidence="1">
    <location>
        <begin position="1"/>
        <end position="20"/>
    </location>
</feature>
<gene>
    <name evidence="3" type="ORF">GSU10_03285</name>
</gene>
<evidence type="ECO:0000313" key="3">
    <source>
        <dbReference type="EMBL" id="QHC54766.1"/>
    </source>
</evidence>
<evidence type="ECO:0000259" key="2">
    <source>
        <dbReference type="Pfam" id="PF12706"/>
    </source>
</evidence>
<accession>A0AAE6RID3</accession>
<dbReference type="PANTHER" id="PTHR43546">
    <property type="entry name" value="UPF0173 METAL-DEPENDENT HYDROLASE MJ1163-RELATED"/>
    <property type="match status" value="1"/>
</dbReference>
<dbReference type="Pfam" id="PF12706">
    <property type="entry name" value="Lactamase_B_2"/>
    <property type="match status" value="1"/>
</dbReference>
<dbReference type="InterPro" id="IPR001279">
    <property type="entry name" value="Metallo-B-lactamas"/>
</dbReference>
<proteinExistence type="predicted"/>
<evidence type="ECO:0000313" key="4">
    <source>
        <dbReference type="Proteomes" id="UP000465031"/>
    </source>
</evidence>
<dbReference type="Proteomes" id="UP000465031">
    <property type="component" value="Chromosome"/>
</dbReference>
<name>A0AAE6RID3_9MICO</name>
<reference evidence="4" key="1">
    <citation type="submission" date="2019-12" db="EMBL/GenBank/DDBJ databases">
        <title>Complete and draft genome sequences of new strains and members of some known species of the genus Rathayibacter isolated from plants.</title>
        <authorList>
            <person name="Tarlachkov S.V."/>
            <person name="Starodumova I.P."/>
            <person name="Dorofeeva L.V."/>
            <person name="Prisyazhnaya N.V."/>
            <person name="Leyn S."/>
            <person name="Zlamal J."/>
            <person name="Elan M."/>
            <person name="Osterman A.L."/>
            <person name="Nadler S."/>
            <person name="Subbotin S.A."/>
            <person name="Evtushenko L.I."/>
        </authorList>
    </citation>
    <scope>NUCLEOTIDE SEQUENCE [LARGE SCALE GENOMIC DNA]</scope>
    <source>
        <strain evidence="4">VKM Ac-2761</strain>
    </source>
</reference>
<dbReference type="InterPro" id="IPR050114">
    <property type="entry name" value="UPF0173_UPF0282_UlaG_hydrolase"/>
</dbReference>
<dbReference type="SUPFAM" id="SSF56281">
    <property type="entry name" value="Metallo-hydrolase/oxidoreductase"/>
    <property type="match status" value="1"/>
</dbReference>
<dbReference type="AlphaFoldDB" id="A0AAE6RID3"/>
<dbReference type="InterPro" id="IPR036866">
    <property type="entry name" value="RibonucZ/Hydroxyglut_hydro"/>
</dbReference>
<evidence type="ECO:0000256" key="1">
    <source>
        <dbReference type="SAM" id="MobiDB-lite"/>
    </source>
</evidence>
<dbReference type="Gene3D" id="3.60.15.10">
    <property type="entry name" value="Ribonuclease Z/Hydroxyacylglutathione hydrolase-like"/>
    <property type="match status" value="1"/>
</dbReference>
<protein>
    <submittedName>
        <fullName evidence="3">MBL fold metallo-hydrolase</fullName>
    </submittedName>
</protein>
<organism evidence="3 4">
    <name type="scientific">Rathayibacter tanaceti</name>
    <dbReference type="NCBI Taxonomy" id="1671680"/>
    <lineage>
        <taxon>Bacteria</taxon>
        <taxon>Bacillati</taxon>
        <taxon>Actinomycetota</taxon>
        <taxon>Actinomycetes</taxon>
        <taxon>Micrococcales</taxon>
        <taxon>Microbacteriaceae</taxon>
        <taxon>Rathayibacter</taxon>
    </lineage>
</organism>
<sequence>MSVQPSLNRRTRVNDVQRRRQAIAPPSVPIGADAFGDGVGTTLHWLGMAGFLLNARGTTILIDPVLHSFDMPLLIDIPLGIAEVPRVDAVLVTHADNDHFSIPSCRDLVPVTEAFHSTRYVASVMTEEAIPGTGHDIGDDFTVGDRVRVTVLPADHAWQNAQPGYQGLRFEDEDSCGFWIRTPDGVVWAPGDSRLIREHHLTMPAPDVLLFDFSDSEWHFGFDGAVEMANAYPDADLVLHHWGSVDSPDFAPFNADPAKLWSRVVNPSRVRVVAPGEAFTVRSR</sequence>
<feature type="domain" description="Metallo-beta-lactamase" evidence="2">
    <location>
        <begin position="58"/>
        <end position="242"/>
    </location>
</feature>